<keyword evidence="2" id="KW-0732">Signal</keyword>
<dbReference type="SMART" id="SM00135">
    <property type="entry name" value="LY"/>
    <property type="match status" value="2"/>
</dbReference>
<dbReference type="SMART" id="SM00179">
    <property type="entry name" value="EGF_CA"/>
    <property type="match status" value="1"/>
</dbReference>
<dbReference type="CDD" id="cd00054">
    <property type="entry name" value="EGF_CA"/>
    <property type="match status" value="1"/>
</dbReference>
<dbReference type="AlphaFoldDB" id="A0A7M7PJR2"/>
<dbReference type="SMART" id="SM00181">
    <property type="entry name" value="EGF"/>
    <property type="match status" value="2"/>
</dbReference>
<dbReference type="InterPro" id="IPR000033">
    <property type="entry name" value="LDLR_classB_rpt"/>
</dbReference>
<evidence type="ECO:0000256" key="5">
    <source>
        <dbReference type="ARBA" id="ARBA00023180"/>
    </source>
</evidence>
<dbReference type="RefSeq" id="XP_030851776.1">
    <property type="nucleotide sequence ID" value="XM_030995916.1"/>
</dbReference>
<dbReference type="InterPro" id="IPR011042">
    <property type="entry name" value="6-blade_b-propeller_TolB-like"/>
</dbReference>
<comment type="caution">
    <text evidence="6">Lacks conserved residue(s) required for the propagation of feature annotation.</text>
</comment>
<evidence type="ECO:0000256" key="2">
    <source>
        <dbReference type="ARBA" id="ARBA00022729"/>
    </source>
</evidence>
<evidence type="ECO:0000313" key="10">
    <source>
        <dbReference type="Proteomes" id="UP000007110"/>
    </source>
</evidence>
<dbReference type="EnsemblMetazoa" id="XM_030995916">
    <property type="protein sequence ID" value="XP_030851776"/>
    <property type="gene ID" value="LOC105446184"/>
</dbReference>
<dbReference type="Pfam" id="PF12661">
    <property type="entry name" value="hEGF"/>
    <property type="match status" value="1"/>
</dbReference>
<dbReference type="PANTHER" id="PTHR46513">
    <property type="entry name" value="VITELLOGENIN RECEPTOR-LIKE PROTEIN-RELATED-RELATED"/>
    <property type="match status" value="1"/>
</dbReference>
<dbReference type="GeneID" id="105446184"/>
<sequence>MANLDGTSKTDLLTSGFNSYPNAIVYSSFRRKIFWTDKGQYPKIEMANADGTERVTLLDGDVDSNFTDPTGICLGPTEQLLYWTDTTENTIEVLNLDDRQRFSTTIGNSTYVHDIHPFGIARYFEDIYFSDIRFDGVYVIDFPAGNVALASMKLPIPAEIHIYADTSCPGGNFCASTGTCVINQRQPDATFRCICDEGYNGKHCDLNIDDCVPDLCMNGGTCTDGINSFTCDCVAGYTNNICSEKY</sequence>
<dbReference type="PROSITE" id="PS01187">
    <property type="entry name" value="EGF_CA"/>
    <property type="match status" value="1"/>
</dbReference>
<evidence type="ECO:0000256" key="3">
    <source>
        <dbReference type="ARBA" id="ARBA00022737"/>
    </source>
</evidence>
<dbReference type="KEGG" id="spu:105446184"/>
<dbReference type="InterPro" id="IPR001881">
    <property type="entry name" value="EGF-like_Ca-bd_dom"/>
</dbReference>
<dbReference type="FunFam" id="2.10.25.10:FF:000472">
    <property type="entry name" value="Uncharacterized protein, isoform A"/>
    <property type="match status" value="1"/>
</dbReference>
<evidence type="ECO:0000313" key="9">
    <source>
        <dbReference type="EnsemblMetazoa" id="XP_030851776"/>
    </source>
</evidence>
<keyword evidence="1 6" id="KW-0245">EGF-like domain</keyword>
<dbReference type="PROSITE" id="PS00022">
    <property type="entry name" value="EGF_1"/>
    <property type="match status" value="1"/>
</dbReference>
<dbReference type="PROSITE" id="PS50026">
    <property type="entry name" value="EGF_3"/>
    <property type="match status" value="2"/>
</dbReference>
<dbReference type="InterPro" id="IPR000152">
    <property type="entry name" value="EGF-type_Asp/Asn_hydroxyl_site"/>
</dbReference>
<dbReference type="GO" id="GO:0005509">
    <property type="term" value="F:calcium ion binding"/>
    <property type="evidence" value="ECO:0007669"/>
    <property type="project" value="InterPro"/>
</dbReference>
<dbReference type="Gene3D" id="2.120.10.30">
    <property type="entry name" value="TolB, C-terminal domain"/>
    <property type="match status" value="1"/>
</dbReference>
<keyword evidence="4 6" id="KW-1015">Disulfide bond</keyword>
<dbReference type="SUPFAM" id="SSF57196">
    <property type="entry name" value="EGF/Laminin"/>
    <property type="match status" value="1"/>
</dbReference>
<feature type="disulfide bond" evidence="6">
    <location>
        <begin position="233"/>
        <end position="242"/>
    </location>
</feature>
<dbReference type="InterPro" id="IPR018097">
    <property type="entry name" value="EGF_Ca-bd_CS"/>
</dbReference>
<evidence type="ECO:0000256" key="4">
    <source>
        <dbReference type="ARBA" id="ARBA00023157"/>
    </source>
</evidence>
<dbReference type="Gene3D" id="2.10.25.10">
    <property type="entry name" value="Laminin"/>
    <property type="match status" value="2"/>
</dbReference>
<dbReference type="Proteomes" id="UP000007110">
    <property type="component" value="Unassembled WGS sequence"/>
</dbReference>
<evidence type="ECO:0000256" key="6">
    <source>
        <dbReference type="PROSITE-ProRule" id="PRU00076"/>
    </source>
</evidence>
<accession>A0A7M7PJR2</accession>
<dbReference type="PROSITE" id="PS51120">
    <property type="entry name" value="LDLRB"/>
    <property type="match status" value="1"/>
</dbReference>
<keyword evidence="3" id="KW-0677">Repeat</keyword>
<keyword evidence="10" id="KW-1185">Reference proteome</keyword>
<dbReference type="InterPro" id="IPR000742">
    <property type="entry name" value="EGF"/>
</dbReference>
<dbReference type="InterPro" id="IPR050778">
    <property type="entry name" value="Cueball_EGF_LRP_Nidogen"/>
</dbReference>
<reference evidence="9" key="2">
    <citation type="submission" date="2021-01" db="UniProtKB">
        <authorList>
            <consortium name="EnsemblMetazoa"/>
        </authorList>
    </citation>
    <scope>IDENTIFICATION</scope>
</reference>
<keyword evidence="5" id="KW-0325">Glycoprotein</keyword>
<organism evidence="9 10">
    <name type="scientific">Strongylocentrotus purpuratus</name>
    <name type="common">Purple sea urchin</name>
    <dbReference type="NCBI Taxonomy" id="7668"/>
    <lineage>
        <taxon>Eukaryota</taxon>
        <taxon>Metazoa</taxon>
        <taxon>Echinodermata</taxon>
        <taxon>Eleutherozoa</taxon>
        <taxon>Echinozoa</taxon>
        <taxon>Echinoidea</taxon>
        <taxon>Euechinoidea</taxon>
        <taxon>Echinacea</taxon>
        <taxon>Camarodonta</taxon>
        <taxon>Echinidea</taxon>
        <taxon>Strongylocentrotidae</taxon>
        <taxon>Strongylocentrotus</taxon>
    </lineage>
</organism>
<evidence type="ECO:0000256" key="7">
    <source>
        <dbReference type="PROSITE-ProRule" id="PRU00461"/>
    </source>
</evidence>
<proteinExistence type="predicted"/>
<dbReference type="InterPro" id="IPR013032">
    <property type="entry name" value="EGF-like_CS"/>
</dbReference>
<evidence type="ECO:0000259" key="8">
    <source>
        <dbReference type="PROSITE" id="PS50026"/>
    </source>
</evidence>
<feature type="repeat" description="LDL-receptor class B" evidence="7">
    <location>
        <begin position="31"/>
        <end position="78"/>
    </location>
</feature>
<dbReference type="PANTHER" id="PTHR46513:SF13">
    <property type="entry name" value="EGF-LIKE DOMAIN-CONTAINING PROTEIN"/>
    <property type="match status" value="1"/>
</dbReference>
<dbReference type="InParanoid" id="A0A7M7PJR2"/>
<name>A0A7M7PJR2_STRPU</name>
<feature type="disulfide bond" evidence="6">
    <location>
        <begin position="195"/>
        <end position="204"/>
    </location>
</feature>
<evidence type="ECO:0000256" key="1">
    <source>
        <dbReference type="ARBA" id="ARBA00022536"/>
    </source>
</evidence>
<dbReference type="PROSITE" id="PS01186">
    <property type="entry name" value="EGF_2"/>
    <property type="match status" value="2"/>
</dbReference>
<reference evidence="10" key="1">
    <citation type="submission" date="2015-02" db="EMBL/GenBank/DDBJ databases">
        <title>Genome sequencing for Strongylocentrotus purpuratus.</title>
        <authorList>
            <person name="Murali S."/>
            <person name="Liu Y."/>
            <person name="Vee V."/>
            <person name="English A."/>
            <person name="Wang M."/>
            <person name="Skinner E."/>
            <person name="Han Y."/>
            <person name="Muzny D.M."/>
            <person name="Worley K.C."/>
            <person name="Gibbs R.A."/>
        </authorList>
    </citation>
    <scope>NUCLEOTIDE SEQUENCE</scope>
</reference>
<dbReference type="SUPFAM" id="SSF63825">
    <property type="entry name" value="YWTD domain"/>
    <property type="match status" value="1"/>
</dbReference>
<dbReference type="OrthoDB" id="10066840at2759"/>
<protein>
    <recommendedName>
        <fullName evidence="8">EGF-like domain-containing protein</fullName>
    </recommendedName>
</protein>
<feature type="domain" description="EGF-like" evidence="8">
    <location>
        <begin position="207"/>
        <end position="243"/>
    </location>
</feature>
<dbReference type="Pfam" id="PF00058">
    <property type="entry name" value="Ldl_recept_b"/>
    <property type="match status" value="1"/>
</dbReference>
<feature type="domain" description="EGF-like" evidence="8">
    <location>
        <begin position="164"/>
        <end position="205"/>
    </location>
</feature>
<dbReference type="PROSITE" id="PS00010">
    <property type="entry name" value="ASX_HYDROXYL"/>
    <property type="match status" value="1"/>
</dbReference>